<dbReference type="AlphaFoldDB" id="A0A6J2JE37"/>
<dbReference type="PANTHER" id="PTHR12333">
    <property type="entry name" value="COMM DOMAIN CONTAINING PROTEIN 10"/>
    <property type="match status" value="1"/>
</dbReference>
<name>A0A6J2JE37_BOMMA</name>
<dbReference type="OrthoDB" id="77522at2759"/>
<feature type="domain" description="COMM" evidence="1">
    <location>
        <begin position="131"/>
        <end position="193"/>
    </location>
</feature>
<dbReference type="Proteomes" id="UP000504629">
    <property type="component" value="Unplaced"/>
</dbReference>
<dbReference type="InterPro" id="IPR037361">
    <property type="entry name" value="COMMD10"/>
</dbReference>
<dbReference type="Pfam" id="PF21672">
    <property type="entry name" value="COMM_HN"/>
    <property type="match status" value="1"/>
</dbReference>
<evidence type="ECO:0000313" key="2">
    <source>
        <dbReference type="Proteomes" id="UP000504629"/>
    </source>
</evidence>
<organism evidence="2 3">
    <name type="scientific">Bombyx mandarina</name>
    <name type="common">Wild silk moth</name>
    <name type="synonym">Wild silkworm</name>
    <dbReference type="NCBI Taxonomy" id="7092"/>
    <lineage>
        <taxon>Eukaryota</taxon>
        <taxon>Metazoa</taxon>
        <taxon>Ecdysozoa</taxon>
        <taxon>Arthropoda</taxon>
        <taxon>Hexapoda</taxon>
        <taxon>Insecta</taxon>
        <taxon>Pterygota</taxon>
        <taxon>Neoptera</taxon>
        <taxon>Endopterygota</taxon>
        <taxon>Lepidoptera</taxon>
        <taxon>Glossata</taxon>
        <taxon>Ditrysia</taxon>
        <taxon>Bombycoidea</taxon>
        <taxon>Bombycidae</taxon>
        <taxon>Bombycinae</taxon>
        <taxon>Bombyx</taxon>
    </lineage>
</organism>
<protein>
    <submittedName>
        <fullName evidence="3">Uncharacterized protein LOC114241072</fullName>
    </submittedName>
</protein>
<evidence type="ECO:0000259" key="1">
    <source>
        <dbReference type="PROSITE" id="PS51269"/>
    </source>
</evidence>
<gene>
    <name evidence="3" type="primary">LOC114241072</name>
</gene>
<sequence>MSANWIRITPGLSKGIHVINLLELSRFEQFLNRILVKLKMNNNEVFSQEEQEKLTKLFKVDEESLVMSIKTLKYLLKKMLKFIFVPLTLRTDLKSLGLCDEKADVIVKVWSSETRPILDQFSKETSGMSQDDLNFTWKLNAELSSDYCKKTKIPKAYLSLTNHKGHTEIELTHSELYSMFINFEQIQNELDNL</sequence>
<dbReference type="PANTHER" id="PTHR12333:SF0">
    <property type="entry name" value="COMM DOMAIN-CONTAINING PROTEIN 10"/>
    <property type="match status" value="1"/>
</dbReference>
<evidence type="ECO:0000313" key="3">
    <source>
        <dbReference type="RefSeq" id="XP_028027593.1"/>
    </source>
</evidence>
<reference evidence="3" key="1">
    <citation type="submission" date="2025-08" db="UniProtKB">
        <authorList>
            <consortium name="RefSeq"/>
        </authorList>
    </citation>
    <scope>IDENTIFICATION</scope>
    <source>
        <tissue evidence="3">Silk gland</tissue>
    </source>
</reference>
<dbReference type="Pfam" id="PF07258">
    <property type="entry name" value="COMM_domain"/>
    <property type="match status" value="1"/>
</dbReference>
<dbReference type="InterPro" id="IPR017920">
    <property type="entry name" value="COMM"/>
</dbReference>
<accession>A0A6J2JE37</accession>
<proteinExistence type="predicted"/>
<dbReference type="GeneID" id="114241072"/>
<dbReference type="PROSITE" id="PS51269">
    <property type="entry name" value="COMM"/>
    <property type="match status" value="1"/>
</dbReference>
<keyword evidence="2" id="KW-1185">Reference proteome</keyword>
<dbReference type="RefSeq" id="XP_028027593.1">
    <property type="nucleotide sequence ID" value="XM_028171792.1"/>
</dbReference>
<dbReference type="KEGG" id="bman:114241072"/>